<name>A0A934R5T7_9BACT</name>
<comment type="caution">
    <text evidence="1">The sequence shown here is derived from an EMBL/GenBank/DDBJ whole genome shotgun (WGS) entry which is preliminary data.</text>
</comment>
<dbReference type="EMBL" id="JAENIK010000012">
    <property type="protein sequence ID" value="MBK1817499.1"/>
    <property type="molecule type" value="Genomic_DNA"/>
</dbReference>
<dbReference type="RefSeq" id="WP_200352439.1">
    <property type="nucleotide sequence ID" value="NZ_BAABHZ010000001.1"/>
</dbReference>
<dbReference type="Gene3D" id="3.30.420.240">
    <property type="match status" value="1"/>
</dbReference>
<reference evidence="1" key="1">
    <citation type="submission" date="2021-01" db="EMBL/GenBank/DDBJ databases">
        <title>Modified the classification status of verrucomicrobia.</title>
        <authorList>
            <person name="Feng X."/>
        </authorList>
    </citation>
    <scope>NUCLEOTIDE SEQUENCE</scope>
    <source>
        <strain evidence="1">JCM 18052</strain>
    </source>
</reference>
<dbReference type="Gene3D" id="3.40.50.300">
    <property type="entry name" value="P-loop containing nucleotide triphosphate hydrolases"/>
    <property type="match status" value="1"/>
</dbReference>
<evidence type="ECO:0000313" key="2">
    <source>
        <dbReference type="Proteomes" id="UP000600139"/>
    </source>
</evidence>
<protein>
    <recommendedName>
        <fullName evidence="3">Terminase large subunit</fullName>
    </recommendedName>
</protein>
<organism evidence="1 2">
    <name type="scientific">Luteolibacter yonseiensis</name>
    <dbReference type="NCBI Taxonomy" id="1144680"/>
    <lineage>
        <taxon>Bacteria</taxon>
        <taxon>Pseudomonadati</taxon>
        <taxon>Verrucomicrobiota</taxon>
        <taxon>Verrucomicrobiia</taxon>
        <taxon>Verrucomicrobiales</taxon>
        <taxon>Verrucomicrobiaceae</taxon>
        <taxon>Luteolibacter</taxon>
    </lineage>
</organism>
<dbReference type="Proteomes" id="UP000600139">
    <property type="component" value="Unassembled WGS sequence"/>
</dbReference>
<accession>A0A934R5T7</accession>
<keyword evidence="2" id="KW-1185">Reference proteome</keyword>
<dbReference type="AlphaFoldDB" id="A0A934R5T7"/>
<sequence length="596" mass="67392">MEADSISERFAESLRGKTADELQLMALTSPAVHFACFVTIRDKNNEVIIPVPNVLQLRMSEAYETMWAMKVKIRIIATKPRRAGCSTFGTHIVYHHGMRRPIEGIAISDVKEHSTEMLDKIKAYSRVDSFPWGHAVIKDPNQSIAWDNGTKWTVDSAENPDAGVGGTRQCGFFSEVSKWPQTATRNDKKTMAAVLPSLSGSETVAIAESTPERAAGWQYTTWQEAVTLDQFIAMHEAGICPEEVWVKVFAAWFEFADNRRANPVQEAEIDQIRRTLTERERNGIEKYGWDWEQVAWRREIIKSVCNGDEKIFDFYYPEDEVSCWLAGGTPRFDLGRITEMENIARGATFDTGYLVTQDNTKVSFQPVRDGSGDIYVWEPPKTGLRYIVTCDPAEDITQTIGMDPDANSVSVWRAAYHDQLHDRWRPAKKVARLRPPFRGLGEDVAGHVARLSKWYGLAMVSLEVNKGMDILRLLQTAGIPIYKRRPFSPRIGQVVEQYGFKMGDKEERNALIEGFASAIRNGDVEVLDLHALAEYKMFIVNHKGRAEAAPGAHDDDVIADAIAWETLPSAHEFKMMVAKHVDPPDRHTWRNVTGKW</sequence>
<evidence type="ECO:0000313" key="1">
    <source>
        <dbReference type="EMBL" id="MBK1817499.1"/>
    </source>
</evidence>
<evidence type="ECO:0008006" key="3">
    <source>
        <dbReference type="Google" id="ProtNLM"/>
    </source>
</evidence>
<gene>
    <name evidence="1" type="ORF">JIN84_17900</name>
</gene>
<proteinExistence type="predicted"/>
<dbReference type="InterPro" id="IPR027417">
    <property type="entry name" value="P-loop_NTPase"/>
</dbReference>